<name>A0A5E5BU38_9BURK</name>
<feature type="region of interest" description="Disordered" evidence="1">
    <location>
        <begin position="20"/>
        <end position="68"/>
    </location>
</feature>
<evidence type="ECO:0000256" key="1">
    <source>
        <dbReference type="SAM" id="MobiDB-lite"/>
    </source>
</evidence>
<dbReference type="Proteomes" id="UP000382040">
    <property type="component" value="Unassembled WGS sequence"/>
</dbReference>
<feature type="compositionally biased region" description="Basic and acidic residues" evidence="1">
    <location>
        <begin position="134"/>
        <end position="151"/>
    </location>
</feature>
<organism evidence="2 3">
    <name type="scientific">Pandoraea bronchicola</name>
    <dbReference type="NCBI Taxonomy" id="2508287"/>
    <lineage>
        <taxon>Bacteria</taxon>
        <taxon>Pseudomonadati</taxon>
        <taxon>Pseudomonadota</taxon>
        <taxon>Betaproteobacteria</taxon>
        <taxon>Burkholderiales</taxon>
        <taxon>Burkholderiaceae</taxon>
        <taxon>Pandoraea</taxon>
    </lineage>
</organism>
<sequence>MTGCRERHAVLALSAGVSMGAHVQRARGSQHRKTRSGFGPENPSRSRGRESLDTFGTKKPVRSHTPRRRVIGLDRADGKRGKCHYGCLYERAERSVAAFTTHSKRTPTCTQRAPNAALNTHSTRTQHAPNTHRTRTEHAPNTHRTRTEHAPNTRPTKKRCPGGQRFFVGVASGRSRHTPTHFLTRFQVTATVSGNTGSPRLSIRRFAHAKIAME</sequence>
<reference evidence="2 3" key="1">
    <citation type="submission" date="2019-08" db="EMBL/GenBank/DDBJ databases">
        <authorList>
            <person name="Peeters C."/>
        </authorList>
    </citation>
    <scope>NUCLEOTIDE SEQUENCE [LARGE SCALE GENOMIC DNA]</scope>
    <source>
        <strain evidence="2 3">LMG 20603</strain>
    </source>
</reference>
<accession>A0A5E5BU38</accession>
<protein>
    <submittedName>
        <fullName evidence="2">Uncharacterized protein</fullName>
    </submittedName>
</protein>
<dbReference type="EMBL" id="CABPST010000006">
    <property type="protein sequence ID" value="VVE88662.1"/>
    <property type="molecule type" value="Genomic_DNA"/>
</dbReference>
<feature type="compositionally biased region" description="Basic residues" evidence="1">
    <location>
        <begin position="59"/>
        <end position="68"/>
    </location>
</feature>
<dbReference type="AlphaFoldDB" id="A0A5E5BU38"/>
<feature type="region of interest" description="Disordered" evidence="1">
    <location>
        <begin position="121"/>
        <end position="164"/>
    </location>
</feature>
<proteinExistence type="predicted"/>
<gene>
    <name evidence="2" type="ORF">PBR20603_02621</name>
</gene>
<evidence type="ECO:0000313" key="3">
    <source>
        <dbReference type="Proteomes" id="UP000382040"/>
    </source>
</evidence>
<feature type="compositionally biased region" description="Basic residues" evidence="1">
    <location>
        <begin position="24"/>
        <end position="35"/>
    </location>
</feature>
<evidence type="ECO:0000313" key="2">
    <source>
        <dbReference type="EMBL" id="VVE88662.1"/>
    </source>
</evidence>
<keyword evidence="3" id="KW-1185">Reference proteome</keyword>